<protein>
    <submittedName>
        <fullName evidence="2">Uncharacterized protein</fullName>
    </submittedName>
</protein>
<accession>A0AAD7EJ02</accession>
<dbReference type="Proteomes" id="UP001218218">
    <property type="component" value="Unassembled WGS sequence"/>
</dbReference>
<organism evidence="2 3">
    <name type="scientific">Mycena albidolilacea</name>
    <dbReference type="NCBI Taxonomy" id="1033008"/>
    <lineage>
        <taxon>Eukaryota</taxon>
        <taxon>Fungi</taxon>
        <taxon>Dikarya</taxon>
        <taxon>Basidiomycota</taxon>
        <taxon>Agaricomycotina</taxon>
        <taxon>Agaricomycetes</taxon>
        <taxon>Agaricomycetidae</taxon>
        <taxon>Agaricales</taxon>
        <taxon>Marasmiineae</taxon>
        <taxon>Mycenaceae</taxon>
        <taxon>Mycena</taxon>
    </lineage>
</organism>
<feature type="compositionally biased region" description="Basic residues" evidence="1">
    <location>
        <begin position="12"/>
        <end position="21"/>
    </location>
</feature>
<feature type="region of interest" description="Disordered" evidence="1">
    <location>
        <begin position="233"/>
        <end position="262"/>
    </location>
</feature>
<gene>
    <name evidence="2" type="ORF">DFH08DRAFT_817055</name>
</gene>
<evidence type="ECO:0000313" key="3">
    <source>
        <dbReference type="Proteomes" id="UP001218218"/>
    </source>
</evidence>
<dbReference type="AlphaFoldDB" id="A0AAD7EJ02"/>
<evidence type="ECO:0000256" key="1">
    <source>
        <dbReference type="SAM" id="MobiDB-lite"/>
    </source>
</evidence>
<proteinExistence type="predicted"/>
<name>A0AAD7EJ02_9AGAR</name>
<feature type="region of interest" description="Disordered" evidence="1">
    <location>
        <begin position="1"/>
        <end position="21"/>
    </location>
</feature>
<keyword evidence="3" id="KW-1185">Reference proteome</keyword>
<reference evidence="2" key="1">
    <citation type="submission" date="2023-03" db="EMBL/GenBank/DDBJ databases">
        <title>Massive genome expansion in bonnet fungi (Mycena s.s.) driven by repeated elements and novel gene families across ecological guilds.</title>
        <authorList>
            <consortium name="Lawrence Berkeley National Laboratory"/>
            <person name="Harder C.B."/>
            <person name="Miyauchi S."/>
            <person name="Viragh M."/>
            <person name="Kuo A."/>
            <person name="Thoen E."/>
            <person name="Andreopoulos B."/>
            <person name="Lu D."/>
            <person name="Skrede I."/>
            <person name="Drula E."/>
            <person name="Henrissat B."/>
            <person name="Morin E."/>
            <person name="Kohler A."/>
            <person name="Barry K."/>
            <person name="LaButti K."/>
            <person name="Morin E."/>
            <person name="Salamov A."/>
            <person name="Lipzen A."/>
            <person name="Mereny Z."/>
            <person name="Hegedus B."/>
            <person name="Baldrian P."/>
            <person name="Stursova M."/>
            <person name="Weitz H."/>
            <person name="Taylor A."/>
            <person name="Grigoriev I.V."/>
            <person name="Nagy L.G."/>
            <person name="Martin F."/>
            <person name="Kauserud H."/>
        </authorList>
    </citation>
    <scope>NUCLEOTIDE SEQUENCE</scope>
    <source>
        <strain evidence="2">CBHHK002</strain>
    </source>
</reference>
<sequence length="336" mass="37483">MLNGGGCECPRQRRAGQTKRVKQRCRLSRATSADDEWVYHRCLREASQYSGGRPIPAHRRRHRRRAHAIRAHRQRYVSDVVTQRKLRADAARVSALEPAPLPHAQGHTPFVFGAIVGKGEGERRRRVRMGRCARSEREVDGEGEPRTHFGIFATRALRQAEEIVVEWEGDDVHQSSNPSDADTTPPYRAAHQHPARPRWERGVECVCAGTTKAAPTPSAPAAAARAVPAASLQVLPAKEKGNGSGSGSETTGRSMKDGARRENVLASSEQWSAWYSCPSRYRGTVWVDATPKRWRYMSWARTFRVCCDVVFVSGDAAPFHSIDVCDARIHFDIDID</sequence>
<comment type="caution">
    <text evidence="2">The sequence shown here is derived from an EMBL/GenBank/DDBJ whole genome shotgun (WGS) entry which is preliminary data.</text>
</comment>
<feature type="region of interest" description="Disordered" evidence="1">
    <location>
        <begin position="169"/>
        <end position="198"/>
    </location>
</feature>
<dbReference type="EMBL" id="JARIHO010000043">
    <property type="protein sequence ID" value="KAJ7325975.1"/>
    <property type="molecule type" value="Genomic_DNA"/>
</dbReference>
<evidence type="ECO:0000313" key="2">
    <source>
        <dbReference type="EMBL" id="KAJ7325975.1"/>
    </source>
</evidence>